<comment type="caution">
    <text evidence="9">The sequence shown here is derived from an EMBL/GenBank/DDBJ whole genome shotgun (WGS) entry which is preliminary data.</text>
</comment>
<reference evidence="9 10" key="1">
    <citation type="journal article" date="2018" name="Nat. Biotechnol.">
        <title>A standardized bacterial taxonomy based on genome phylogeny substantially revises the tree of life.</title>
        <authorList>
            <person name="Parks D.H."/>
            <person name="Chuvochina M."/>
            <person name="Waite D.W."/>
            <person name="Rinke C."/>
            <person name="Skarshewski A."/>
            <person name="Chaumeil P.A."/>
            <person name="Hugenholtz P."/>
        </authorList>
    </citation>
    <scope>NUCLEOTIDE SEQUENCE [LARGE SCALE GENOMIC DNA]</scope>
    <source>
        <strain evidence="9">UBA10948</strain>
    </source>
</reference>
<comment type="cofactor">
    <cofactor evidence="1">
        <name>FAD</name>
        <dbReference type="ChEBI" id="CHEBI:57692"/>
    </cofactor>
</comment>
<dbReference type="PANTHER" id="PTHR43429">
    <property type="entry name" value="PYRIDINE NUCLEOTIDE-DISULFIDE OXIDOREDUCTASE DOMAIN-CONTAINING"/>
    <property type="match status" value="1"/>
</dbReference>
<evidence type="ECO:0000313" key="10">
    <source>
        <dbReference type="Proteomes" id="UP000263273"/>
    </source>
</evidence>
<keyword evidence="5" id="KW-0560">Oxidoreductase</keyword>
<evidence type="ECO:0000259" key="8">
    <source>
        <dbReference type="Pfam" id="PF07992"/>
    </source>
</evidence>
<evidence type="ECO:0000256" key="4">
    <source>
        <dbReference type="ARBA" id="ARBA00022827"/>
    </source>
</evidence>
<evidence type="ECO:0000256" key="3">
    <source>
        <dbReference type="ARBA" id="ARBA00022630"/>
    </source>
</evidence>
<keyword evidence="4" id="KW-0274">FAD</keyword>
<dbReference type="PRINTS" id="PR00411">
    <property type="entry name" value="PNDRDTASEI"/>
</dbReference>
<dbReference type="PANTHER" id="PTHR43429:SF1">
    <property type="entry name" value="NAD(P)H SULFUR OXIDOREDUCTASE (COA-DEPENDENT)"/>
    <property type="match status" value="1"/>
</dbReference>
<dbReference type="Pfam" id="PF02852">
    <property type="entry name" value="Pyr_redox_dim"/>
    <property type="match status" value="1"/>
</dbReference>
<keyword evidence="3" id="KW-0285">Flavoprotein</keyword>
<name>A0A354YTK4_9FIRM</name>
<dbReference type="EMBL" id="DNZF01000027">
    <property type="protein sequence ID" value="HBK52524.1"/>
    <property type="molecule type" value="Genomic_DNA"/>
</dbReference>
<dbReference type="Gene3D" id="3.50.50.60">
    <property type="entry name" value="FAD/NAD(P)-binding domain"/>
    <property type="match status" value="3"/>
</dbReference>
<accession>A0A354YTK4</accession>
<dbReference type="GO" id="GO:0016491">
    <property type="term" value="F:oxidoreductase activity"/>
    <property type="evidence" value="ECO:0007669"/>
    <property type="project" value="UniProtKB-KW"/>
</dbReference>
<dbReference type="SUPFAM" id="SSF51905">
    <property type="entry name" value="FAD/NAD(P)-binding domain"/>
    <property type="match status" value="1"/>
</dbReference>
<dbReference type="Pfam" id="PF07992">
    <property type="entry name" value="Pyr_redox_2"/>
    <property type="match status" value="1"/>
</dbReference>
<dbReference type="InterPro" id="IPR016156">
    <property type="entry name" value="FAD/NAD-linked_Rdtase_dimer_sf"/>
</dbReference>
<proteinExistence type="inferred from homology"/>
<evidence type="ECO:0000259" key="7">
    <source>
        <dbReference type="Pfam" id="PF02852"/>
    </source>
</evidence>
<evidence type="ECO:0000313" key="9">
    <source>
        <dbReference type="EMBL" id="HBK52524.1"/>
    </source>
</evidence>
<keyword evidence="6" id="KW-0676">Redox-active center</keyword>
<dbReference type="AlphaFoldDB" id="A0A354YTK4"/>
<evidence type="ECO:0000256" key="6">
    <source>
        <dbReference type="ARBA" id="ARBA00023284"/>
    </source>
</evidence>
<dbReference type="InterPro" id="IPR004099">
    <property type="entry name" value="Pyr_nucl-diS_OxRdtase_dimer"/>
</dbReference>
<dbReference type="InterPro" id="IPR036188">
    <property type="entry name" value="FAD/NAD-bd_sf"/>
</dbReference>
<dbReference type="STRING" id="378794.GCA_001570625_02881"/>
<organism evidence="9 10">
    <name type="scientific">Syntrophomonas wolfei</name>
    <dbReference type="NCBI Taxonomy" id="863"/>
    <lineage>
        <taxon>Bacteria</taxon>
        <taxon>Bacillati</taxon>
        <taxon>Bacillota</taxon>
        <taxon>Clostridia</taxon>
        <taxon>Eubacteriales</taxon>
        <taxon>Syntrophomonadaceae</taxon>
        <taxon>Syntrophomonas</taxon>
    </lineage>
</organism>
<dbReference type="Proteomes" id="UP000263273">
    <property type="component" value="Unassembled WGS sequence"/>
</dbReference>
<feature type="non-terminal residue" evidence="9">
    <location>
        <position position="1"/>
    </location>
</feature>
<dbReference type="PRINTS" id="PR00368">
    <property type="entry name" value="FADPNR"/>
</dbReference>
<dbReference type="InterPro" id="IPR023753">
    <property type="entry name" value="FAD/NAD-binding_dom"/>
</dbReference>
<feature type="domain" description="FAD/NAD(P)-binding" evidence="8">
    <location>
        <begin position="4"/>
        <end position="169"/>
    </location>
</feature>
<feature type="domain" description="Pyridine nucleotide-disulphide oxidoreductase dimerisation" evidence="7">
    <location>
        <begin position="209"/>
        <end position="307"/>
    </location>
</feature>
<dbReference type="InterPro" id="IPR050260">
    <property type="entry name" value="FAD-bd_OxRdtase"/>
</dbReference>
<gene>
    <name evidence="9" type="ORF">DDZ44_01115</name>
</gene>
<protein>
    <submittedName>
        <fullName evidence="9">Pyridine nucleotide-disulfide oxidoreductase</fullName>
    </submittedName>
</protein>
<comment type="similarity">
    <text evidence="2">Belongs to the class-III pyridine nucleotide-disulfide oxidoreductase family.</text>
</comment>
<evidence type="ECO:0000256" key="2">
    <source>
        <dbReference type="ARBA" id="ARBA00009130"/>
    </source>
</evidence>
<dbReference type="SUPFAM" id="SSF55424">
    <property type="entry name" value="FAD/NAD-linked reductases, dimerisation (C-terminal) domain"/>
    <property type="match status" value="1"/>
</dbReference>
<evidence type="ECO:0000256" key="1">
    <source>
        <dbReference type="ARBA" id="ARBA00001974"/>
    </source>
</evidence>
<sequence length="318" mass="34251">LEGIFTLRTVHDSLAIKAYLNQHKPKRALIAGGGYIGLEMVENLLEYGCEVILLERSSHLLPNMDEDMALILTAYLQSRGVEVRTSENLSGFAGDFRVREAFTDKGSLPVDFVLLSMGVVPNSELAAAAGVELGIRNAIRVNDRMESNLPGIYAAGDCATTKHLVSGQEVYIPMGTTANKQGKVAGENAAGGNARFAGVLGTGIVRAMEMELSRTGLCENECRQLGIDFISRRVKSRTAAHYCPVSGEIHVKILVEEPNGRILGAQIVGFAGAAKRIDMLATAITMRATVESLIDMDLAYSPPFSPVWDPVLVALNQF</sequence>
<evidence type="ECO:0000256" key="5">
    <source>
        <dbReference type="ARBA" id="ARBA00023002"/>
    </source>
</evidence>